<gene>
    <name evidence="1" type="ORF">FM038_000895</name>
</gene>
<protein>
    <recommendedName>
        <fullName evidence="3">5-hmdU DNA kinase helical domain-containing protein</fullName>
    </recommendedName>
</protein>
<evidence type="ECO:0000313" key="1">
    <source>
        <dbReference type="EMBL" id="QPG56141.1"/>
    </source>
</evidence>
<keyword evidence="2" id="KW-1185">Reference proteome</keyword>
<evidence type="ECO:0000313" key="2">
    <source>
        <dbReference type="Proteomes" id="UP000316416"/>
    </source>
</evidence>
<name>A0ABX6V6J3_9GAMM</name>
<accession>A0ABX6V6J3</accession>
<dbReference type="Proteomes" id="UP000316416">
    <property type="component" value="Chromosome"/>
</dbReference>
<reference evidence="1" key="1">
    <citation type="submission" date="2021-07" db="EMBL/GenBank/DDBJ databases">
        <title>Shewanella sp. YLB-07 whole genome sequence.</title>
        <authorList>
            <person name="Yu L."/>
        </authorList>
    </citation>
    <scope>NUCLEOTIDE SEQUENCE</scope>
    <source>
        <strain evidence="1">YLB-08</strain>
    </source>
</reference>
<sequence>MNVETKVQQYREVRKKVWFEATRTATSSLQEHQDNQAIFREFVTGLCNRCQLSEHGGTDEIAAIKLWHKMWTVIRYAGIRSNIATNEILTIEDIFDNYKEFTSTDWDIEKHGSQLILGGSKVHQLASRSGIFEGRKPIANWSKNKRTVGLARDLSRFMRHKANTTPVIEFLTGGGDVDDVWNVLEHLQKINYKQRITALHLMMDLGFQVVKPDIVLSRLFFELGWTKDAIPLLPGNISIDDLSGKGLHGNKFHYTNSKMYRPVIELARQIVKHINPQELKEDIGWVTSNPIREFDFFMVKYGQEPEPSRGIVRKLYGEMASGCFIRINSPLNTPKACR</sequence>
<organism evidence="1 2">
    <name type="scientific">Shewanella eurypsychrophilus</name>
    <dbReference type="NCBI Taxonomy" id="2593656"/>
    <lineage>
        <taxon>Bacteria</taxon>
        <taxon>Pseudomonadati</taxon>
        <taxon>Pseudomonadota</taxon>
        <taxon>Gammaproteobacteria</taxon>
        <taxon>Alteromonadales</taxon>
        <taxon>Shewanellaceae</taxon>
        <taxon>Shewanella</taxon>
    </lineage>
</organism>
<evidence type="ECO:0008006" key="3">
    <source>
        <dbReference type="Google" id="ProtNLM"/>
    </source>
</evidence>
<dbReference type="EMBL" id="CP045503">
    <property type="protein sequence ID" value="QPG56141.1"/>
    <property type="molecule type" value="Genomic_DNA"/>
</dbReference>
<dbReference type="RefSeq" id="WP_142873099.1">
    <property type="nucleotide sequence ID" value="NZ_CP045503.2"/>
</dbReference>
<proteinExistence type="predicted"/>